<evidence type="ECO:0000256" key="2">
    <source>
        <dbReference type="ARBA" id="ARBA00022475"/>
    </source>
</evidence>
<keyword evidence="7" id="KW-1185">Reference proteome</keyword>
<evidence type="ECO:0000259" key="5">
    <source>
        <dbReference type="PROSITE" id="PS50893"/>
    </source>
</evidence>
<organism evidence="6 7">
    <name type="scientific">Pollutimonas harenae</name>
    <dbReference type="NCBI Taxonomy" id="657015"/>
    <lineage>
        <taxon>Bacteria</taxon>
        <taxon>Pseudomonadati</taxon>
        <taxon>Pseudomonadota</taxon>
        <taxon>Betaproteobacteria</taxon>
        <taxon>Burkholderiales</taxon>
        <taxon>Alcaligenaceae</taxon>
        <taxon>Pollutimonas</taxon>
    </lineage>
</organism>
<gene>
    <name evidence="6" type="ORF">H0A62_03225</name>
</gene>
<dbReference type="SMART" id="SM00382">
    <property type="entry name" value="AAA"/>
    <property type="match status" value="1"/>
</dbReference>
<dbReference type="Proteomes" id="UP000554144">
    <property type="component" value="Unassembled WGS sequence"/>
</dbReference>
<proteinExistence type="predicted"/>
<dbReference type="InterPro" id="IPR032823">
    <property type="entry name" value="BCA_ABC_TP_C"/>
</dbReference>
<name>A0A853GNK8_9BURK</name>
<dbReference type="CDD" id="cd03219">
    <property type="entry name" value="ABC_Mj1267_LivG_branched"/>
    <property type="match status" value="1"/>
</dbReference>
<evidence type="ECO:0000256" key="4">
    <source>
        <dbReference type="ARBA" id="ARBA00022840"/>
    </source>
</evidence>
<dbReference type="Pfam" id="PF12399">
    <property type="entry name" value="BCA_ABC_TP_C"/>
    <property type="match status" value="1"/>
</dbReference>
<dbReference type="AlphaFoldDB" id="A0A853GNK8"/>
<dbReference type="Gene3D" id="3.40.50.300">
    <property type="entry name" value="P-loop containing nucleotide triphosphate hydrolases"/>
    <property type="match status" value="1"/>
</dbReference>
<dbReference type="Pfam" id="PF00005">
    <property type="entry name" value="ABC_tran"/>
    <property type="match status" value="1"/>
</dbReference>
<dbReference type="PANTHER" id="PTHR45772">
    <property type="entry name" value="CONSERVED COMPONENT OF ABC TRANSPORTER FOR NATURAL AMINO ACIDS-RELATED"/>
    <property type="match status" value="1"/>
</dbReference>
<keyword evidence="2" id="KW-1003">Cell membrane</keyword>
<protein>
    <submittedName>
        <fullName evidence="6">ABC transporter ATP-binding protein</fullName>
    </submittedName>
</protein>
<evidence type="ECO:0000313" key="6">
    <source>
        <dbReference type="EMBL" id="NYT84608.1"/>
    </source>
</evidence>
<keyword evidence="2" id="KW-0472">Membrane</keyword>
<evidence type="ECO:0000313" key="7">
    <source>
        <dbReference type="Proteomes" id="UP000554144"/>
    </source>
</evidence>
<accession>A0A853GNK8</accession>
<comment type="caution">
    <text evidence="6">The sequence shown here is derived from an EMBL/GenBank/DDBJ whole genome shotgun (WGS) entry which is preliminary data.</text>
</comment>
<reference evidence="6 7" key="1">
    <citation type="submission" date="2020-07" db="EMBL/GenBank/DDBJ databases">
        <title>Taxonomic revisions and descriptions of new bacterial species based on genomic comparisons in the high-G+C-content subgroup of the family Alcaligenaceae.</title>
        <authorList>
            <person name="Szabo A."/>
            <person name="Felfoldi T."/>
        </authorList>
    </citation>
    <scope>NUCLEOTIDE SEQUENCE [LARGE SCALE GENOMIC DNA]</scope>
    <source>
        <strain evidence="6 7">DSM 25667</strain>
    </source>
</reference>
<dbReference type="GO" id="GO:0005524">
    <property type="term" value="F:ATP binding"/>
    <property type="evidence" value="ECO:0007669"/>
    <property type="project" value="UniProtKB-KW"/>
</dbReference>
<keyword evidence="4 6" id="KW-0067">ATP-binding</keyword>
<feature type="domain" description="ABC transporter" evidence="5">
    <location>
        <begin position="4"/>
        <end position="245"/>
    </location>
</feature>
<dbReference type="RefSeq" id="WP_130038234.1">
    <property type="nucleotide sequence ID" value="NZ_JACCEV010000001.1"/>
</dbReference>
<keyword evidence="3" id="KW-0547">Nucleotide-binding</keyword>
<dbReference type="InterPro" id="IPR003593">
    <property type="entry name" value="AAA+_ATPase"/>
</dbReference>
<dbReference type="InterPro" id="IPR027417">
    <property type="entry name" value="P-loop_NTPase"/>
</dbReference>
<dbReference type="InterPro" id="IPR003439">
    <property type="entry name" value="ABC_transporter-like_ATP-bd"/>
</dbReference>
<evidence type="ECO:0000256" key="1">
    <source>
        <dbReference type="ARBA" id="ARBA00022448"/>
    </source>
</evidence>
<evidence type="ECO:0000256" key="3">
    <source>
        <dbReference type="ARBA" id="ARBA00022741"/>
    </source>
</evidence>
<dbReference type="GO" id="GO:0016887">
    <property type="term" value="F:ATP hydrolysis activity"/>
    <property type="evidence" value="ECO:0007669"/>
    <property type="project" value="InterPro"/>
</dbReference>
<dbReference type="GO" id="GO:0005886">
    <property type="term" value="C:plasma membrane"/>
    <property type="evidence" value="ECO:0007669"/>
    <property type="project" value="TreeGrafter"/>
</dbReference>
<dbReference type="InterPro" id="IPR051120">
    <property type="entry name" value="ABC_AA/LPS_Transport"/>
</dbReference>
<dbReference type="PROSITE" id="PS50893">
    <property type="entry name" value="ABC_TRANSPORTER_2"/>
    <property type="match status" value="1"/>
</dbReference>
<dbReference type="SUPFAM" id="SSF52540">
    <property type="entry name" value="P-loop containing nucleoside triphosphate hydrolases"/>
    <property type="match status" value="1"/>
</dbReference>
<keyword evidence="1" id="KW-0813">Transport</keyword>
<sequence>MSLLTVRQLVKRYGGLTATDHFDFDVQAGEIHAIIGPNGAGKSTLITQLAGEIRPDAGQILFNNQDITGERVEQRALRGIARSYQITSVFPEFSALQNVMLTVQAHQGHSFCFWTPTSRQPTLIEPAEHALERVGLKDRMHVPVADMAHGEQRQLELAMVLAGQPRLLLLDEPMAGMSQAESIQMTTLLHSLKGQYGIVLVEHDMDAVFKLADRITVLVYGRSIACGTPEQIRANPDVKAAYLGGDE</sequence>
<dbReference type="PANTHER" id="PTHR45772:SF2">
    <property type="entry name" value="ABC TRANSPORTER ATP-BINDING PROTEIN"/>
    <property type="match status" value="1"/>
</dbReference>
<dbReference type="OrthoDB" id="9781337at2"/>
<dbReference type="EMBL" id="JACCEV010000001">
    <property type="protein sequence ID" value="NYT84608.1"/>
    <property type="molecule type" value="Genomic_DNA"/>
</dbReference>